<name>A0ACC0DBN1_9PEZI</name>
<dbReference type="Proteomes" id="UP001497680">
    <property type="component" value="Unassembled WGS sequence"/>
</dbReference>
<accession>A0ACC0DBN1</accession>
<evidence type="ECO:0000313" key="1">
    <source>
        <dbReference type="EMBL" id="KAI6089915.1"/>
    </source>
</evidence>
<dbReference type="EMBL" id="MU394293">
    <property type="protein sequence ID" value="KAI6089915.1"/>
    <property type="molecule type" value="Genomic_DNA"/>
</dbReference>
<reference evidence="1 2" key="1">
    <citation type="journal article" date="2022" name="New Phytol.">
        <title>Ecological generalism drives hyperdiversity of secondary metabolite gene clusters in xylarialean endophytes.</title>
        <authorList>
            <person name="Franco M.E.E."/>
            <person name="Wisecaver J.H."/>
            <person name="Arnold A.E."/>
            <person name="Ju Y.M."/>
            <person name="Slot J.C."/>
            <person name="Ahrendt S."/>
            <person name="Moore L.P."/>
            <person name="Eastman K.E."/>
            <person name="Scott K."/>
            <person name="Konkel Z."/>
            <person name="Mondo S.J."/>
            <person name="Kuo A."/>
            <person name="Hayes R.D."/>
            <person name="Haridas S."/>
            <person name="Andreopoulos B."/>
            <person name="Riley R."/>
            <person name="LaButti K."/>
            <person name="Pangilinan J."/>
            <person name="Lipzen A."/>
            <person name="Amirebrahimi M."/>
            <person name="Yan J."/>
            <person name="Adam C."/>
            <person name="Keymanesh K."/>
            <person name="Ng V."/>
            <person name="Louie K."/>
            <person name="Northen T."/>
            <person name="Drula E."/>
            <person name="Henrissat B."/>
            <person name="Hsieh H.M."/>
            <person name="Youens-Clark K."/>
            <person name="Lutzoni F."/>
            <person name="Miadlikowska J."/>
            <person name="Eastwood D.C."/>
            <person name="Hamelin R.C."/>
            <person name="Grigoriev I.V."/>
            <person name="U'Ren J.M."/>
        </authorList>
    </citation>
    <scope>NUCLEOTIDE SEQUENCE [LARGE SCALE GENOMIC DNA]</scope>
    <source>
        <strain evidence="1 2">ER1909</strain>
    </source>
</reference>
<comment type="caution">
    <text evidence="1">The sequence shown here is derived from an EMBL/GenBank/DDBJ whole genome shotgun (WGS) entry which is preliminary data.</text>
</comment>
<proteinExistence type="predicted"/>
<organism evidence="1 2">
    <name type="scientific">Hypoxylon rubiginosum</name>
    <dbReference type="NCBI Taxonomy" id="110542"/>
    <lineage>
        <taxon>Eukaryota</taxon>
        <taxon>Fungi</taxon>
        <taxon>Dikarya</taxon>
        <taxon>Ascomycota</taxon>
        <taxon>Pezizomycotina</taxon>
        <taxon>Sordariomycetes</taxon>
        <taxon>Xylariomycetidae</taxon>
        <taxon>Xylariales</taxon>
        <taxon>Hypoxylaceae</taxon>
        <taxon>Hypoxylon</taxon>
    </lineage>
</organism>
<gene>
    <name evidence="1" type="ORF">F4821DRAFT_44524</name>
</gene>
<evidence type="ECO:0000313" key="2">
    <source>
        <dbReference type="Proteomes" id="UP001497680"/>
    </source>
</evidence>
<keyword evidence="2" id="KW-1185">Reference proteome</keyword>
<sequence>MVSMGMNMKAKRKPAPYSGQGWTNNYQNDRHLSESCLLALRSIAEAVYDANREYLPIVKAYLRNFAARRSSQPRFNQDDLKKMKMIIEKGLPEGTNELLRSLQDVTYVDIWDRAAENMEFLKGNPKHQTQRHQENGRKLAVALRNCRITIETAFNQVRGEMQDSKFDIVCDGIREKIDSLKSFEKAYPVSVATGQPAPAPAPLKPQTPVLILLVLTYVIFSVIFISIAWSKSTGDCGSVGDSDFWMLIPNGACQILGLLVSVYTVHRRSPEDSTAWRCAFWFLVTGIVCSLASIPVYLYAGTMWSSMISFCASTASFGVMLENATMTEQPRLKQD</sequence>
<protein>
    <submittedName>
        <fullName evidence="1">Uncharacterized protein</fullName>
    </submittedName>
</protein>